<dbReference type="Proteomes" id="UP000198122">
    <property type="component" value="Unassembled WGS sequence"/>
</dbReference>
<sequence>MSLESGLHARFSQEFTAVAEQVSDWDAPTPVPEWRARDVVEHLVDWYESVLEHWVDMDLPDVDPVADPLAAWRTRAQDVQEILEDSEVSSIELSDGPFAGHTIREMTGELYIPDVYMHTWDLARAAGVAPEMDPEYAEQLLEGMQQIEGRLRQSGQYGPAVQTDSEDPVVRLAAFIGRDPEWHPQA</sequence>
<dbReference type="SUPFAM" id="SSF109854">
    <property type="entry name" value="DinB/YfiT-like putative metalloenzymes"/>
    <property type="match status" value="1"/>
</dbReference>
<dbReference type="RefSeq" id="WP_088817952.1">
    <property type="nucleotide sequence ID" value="NZ_FYEZ01000001.1"/>
</dbReference>
<protein>
    <submittedName>
        <fullName evidence="1">TIGR03086 family protein</fullName>
    </submittedName>
</protein>
<keyword evidence="2" id="KW-1185">Reference proteome</keyword>
<reference evidence="1 2" key="1">
    <citation type="submission" date="2017-06" db="EMBL/GenBank/DDBJ databases">
        <authorList>
            <person name="Kim H.J."/>
            <person name="Triplett B.A."/>
        </authorList>
    </citation>
    <scope>NUCLEOTIDE SEQUENCE [LARGE SCALE GENOMIC DNA]</scope>
    <source>
        <strain evidence="1 2">DSM 22179</strain>
    </source>
</reference>
<dbReference type="EMBL" id="FYEZ01000001">
    <property type="protein sequence ID" value="SNC64136.1"/>
    <property type="molecule type" value="Genomic_DNA"/>
</dbReference>
<organism evidence="1 2">
    <name type="scientific">Kytococcus aerolatus</name>
    <dbReference type="NCBI Taxonomy" id="592308"/>
    <lineage>
        <taxon>Bacteria</taxon>
        <taxon>Bacillati</taxon>
        <taxon>Actinomycetota</taxon>
        <taxon>Actinomycetes</taxon>
        <taxon>Micrococcales</taxon>
        <taxon>Kytococcaceae</taxon>
        <taxon>Kytococcus</taxon>
    </lineage>
</organism>
<dbReference type="InterPro" id="IPR034660">
    <property type="entry name" value="DinB/YfiT-like"/>
</dbReference>
<name>A0A212TE93_9MICO</name>
<proteinExistence type="predicted"/>
<dbReference type="AlphaFoldDB" id="A0A212TE93"/>
<gene>
    <name evidence="1" type="ORF">SAMN05445756_1050</name>
</gene>
<evidence type="ECO:0000313" key="2">
    <source>
        <dbReference type="Proteomes" id="UP000198122"/>
    </source>
</evidence>
<accession>A0A212TE93</accession>
<dbReference type="OrthoDB" id="5185819at2"/>
<evidence type="ECO:0000313" key="1">
    <source>
        <dbReference type="EMBL" id="SNC64136.1"/>
    </source>
</evidence>